<evidence type="ECO:0000256" key="4">
    <source>
        <dbReference type="ARBA" id="ARBA00023315"/>
    </source>
</evidence>
<evidence type="ECO:0000256" key="1">
    <source>
        <dbReference type="ARBA" id="ARBA00004771"/>
    </source>
</evidence>
<comment type="caution">
    <text evidence="10">The sequence shown here is derived from an EMBL/GenBank/DDBJ whole genome shotgun (WGS) entry which is preliminary data.</text>
</comment>
<proteinExistence type="inferred from homology"/>
<keyword evidence="4" id="KW-0012">Acyltransferase</keyword>
<dbReference type="Pfam" id="PF03007">
    <property type="entry name" value="WS_DGAT_cat"/>
    <property type="match status" value="1"/>
</dbReference>
<reference evidence="10" key="1">
    <citation type="submission" date="2021-06" db="EMBL/GenBank/DDBJ databases">
        <authorList>
            <person name="Hodson N. C."/>
            <person name="Mongue J. A."/>
            <person name="Jaron S. K."/>
        </authorList>
    </citation>
    <scope>NUCLEOTIDE SEQUENCE</scope>
</reference>
<evidence type="ECO:0000259" key="8">
    <source>
        <dbReference type="Pfam" id="PF03007"/>
    </source>
</evidence>
<accession>A0A8J2JKJ3</accession>
<dbReference type="GO" id="GO:0047196">
    <property type="term" value="F:long-chain-alcohol O-fatty-acyltransferase activity"/>
    <property type="evidence" value="ECO:0007669"/>
    <property type="project" value="UniProtKB-EC"/>
</dbReference>
<sequence>MLSNTSAIVALHPSNIPRKSCNILTAWFVKGELTAERLQNLFTDSKIPKERAFQNLRRVWTTFLGYTFWRTVPNFKISNHIRQYDYGGRFNLTKPSNAEDIKEIVCKLEGVEWREHQSPWEFLLINGLVDSKDGSTQTCFILRFNHVLGDGYSIYNFIDALFDKKTLFPGKSSETLNVSVVSKLRTVFMTPYYSVGCFVPLIFGRKIYNGKLSRDGRCSFTRPIPVVDIKKIAKFHKVSSTTVAHCVVQRVIGKALREAKMFIPEKLSIRSPVPVFTAPNHPGGFVNHFTLATAELPTLIDPVSTHLKQIERSLIDIKSPTASLLFQYITSIISLFPIAIRRVICEGMAEFGLSYAISTFPCSTHPEYVDGLEVTQVLSIIGLPGSPGMDVLTTGTNRELVFSFCVDKKIFQSDETTRKLGMLVEDEIKELLNDVH</sequence>
<organism evidence="10 11">
    <name type="scientific">Allacma fusca</name>
    <dbReference type="NCBI Taxonomy" id="39272"/>
    <lineage>
        <taxon>Eukaryota</taxon>
        <taxon>Metazoa</taxon>
        <taxon>Ecdysozoa</taxon>
        <taxon>Arthropoda</taxon>
        <taxon>Hexapoda</taxon>
        <taxon>Collembola</taxon>
        <taxon>Symphypleona</taxon>
        <taxon>Sminthuridae</taxon>
        <taxon>Allacma</taxon>
    </lineage>
</organism>
<keyword evidence="11" id="KW-1185">Reference proteome</keyword>
<dbReference type="GO" id="GO:0019432">
    <property type="term" value="P:triglyceride biosynthetic process"/>
    <property type="evidence" value="ECO:0007669"/>
    <property type="project" value="TreeGrafter"/>
</dbReference>
<comment type="similarity">
    <text evidence="5">In the N-terminal section; belongs to the long-chain O-acyltransferase family.</text>
</comment>
<dbReference type="Proteomes" id="UP000708208">
    <property type="component" value="Unassembled WGS sequence"/>
</dbReference>
<dbReference type="GO" id="GO:0004144">
    <property type="term" value="F:diacylglycerol O-acyltransferase activity"/>
    <property type="evidence" value="ECO:0007669"/>
    <property type="project" value="UniProtKB-EC"/>
</dbReference>
<dbReference type="GO" id="GO:0005886">
    <property type="term" value="C:plasma membrane"/>
    <property type="evidence" value="ECO:0007669"/>
    <property type="project" value="TreeGrafter"/>
</dbReference>
<feature type="domain" description="O-acyltransferase WSD1 C-terminal" evidence="9">
    <location>
        <begin position="287"/>
        <end position="413"/>
    </location>
</feature>
<dbReference type="Pfam" id="PF06974">
    <property type="entry name" value="WS_DGAT_C"/>
    <property type="match status" value="1"/>
</dbReference>
<dbReference type="PANTHER" id="PTHR31650">
    <property type="entry name" value="O-ACYLTRANSFERASE (WSD1-LIKE) FAMILY PROTEIN"/>
    <property type="match status" value="1"/>
</dbReference>
<evidence type="ECO:0000256" key="3">
    <source>
        <dbReference type="ARBA" id="ARBA00022679"/>
    </source>
</evidence>
<dbReference type="InterPro" id="IPR045034">
    <property type="entry name" value="O-acyltransferase_WSD1-like"/>
</dbReference>
<feature type="domain" description="O-acyltransferase WSD1-like N-terminal" evidence="8">
    <location>
        <begin position="33"/>
        <end position="165"/>
    </location>
</feature>
<name>A0A8J2JKJ3_9HEXA</name>
<keyword evidence="3" id="KW-0808">Transferase</keyword>
<evidence type="ECO:0000256" key="6">
    <source>
        <dbReference type="ARBA" id="ARBA00047604"/>
    </source>
</evidence>
<dbReference type="EMBL" id="CAJVCH010072545">
    <property type="protein sequence ID" value="CAG7720667.1"/>
    <property type="molecule type" value="Genomic_DNA"/>
</dbReference>
<dbReference type="InterPro" id="IPR004255">
    <property type="entry name" value="O-acyltransferase_WSD1_N"/>
</dbReference>
<dbReference type="OrthoDB" id="8298003at2759"/>
<evidence type="ECO:0000256" key="5">
    <source>
        <dbReference type="ARBA" id="ARBA00024360"/>
    </source>
</evidence>
<evidence type="ECO:0000259" key="9">
    <source>
        <dbReference type="Pfam" id="PF06974"/>
    </source>
</evidence>
<comment type="catalytic activity">
    <reaction evidence="6">
        <text>a long chain fatty alcohol + a fatty acyl-CoA = a long-chain alcohol wax ester + CoA</text>
        <dbReference type="Rhea" id="RHEA:38443"/>
        <dbReference type="ChEBI" id="CHEBI:17135"/>
        <dbReference type="ChEBI" id="CHEBI:57287"/>
        <dbReference type="ChEBI" id="CHEBI:77636"/>
        <dbReference type="ChEBI" id="CHEBI:235323"/>
        <dbReference type="EC" id="2.3.1.75"/>
    </reaction>
</comment>
<dbReference type="AlphaFoldDB" id="A0A8J2JKJ3"/>
<dbReference type="InterPro" id="IPR009721">
    <property type="entry name" value="O-acyltransferase_WSD1_C"/>
</dbReference>
<dbReference type="PANTHER" id="PTHR31650:SF1">
    <property type="entry name" value="WAX ESTER SYNTHASE_DIACYLGLYCEROL ACYLTRANSFERASE 4-RELATED"/>
    <property type="match status" value="1"/>
</dbReference>
<protein>
    <recommendedName>
        <fullName evidence="12">Diacylglycerol O-acyltransferase</fullName>
    </recommendedName>
</protein>
<evidence type="ECO:0000313" key="10">
    <source>
        <dbReference type="EMBL" id="CAG7720667.1"/>
    </source>
</evidence>
<comment type="pathway">
    <text evidence="2">Lipid metabolism.</text>
</comment>
<evidence type="ECO:0000256" key="7">
    <source>
        <dbReference type="ARBA" id="ARBA00048109"/>
    </source>
</evidence>
<comment type="catalytic activity">
    <reaction evidence="7">
        <text>an acyl-CoA + a 1,2-diacyl-sn-glycerol = a triacyl-sn-glycerol + CoA</text>
        <dbReference type="Rhea" id="RHEA:10868"/>
        <dbReference type="ChEBI" id="CHEBI:17815"/>
        <dbReference type="ChEBI" id="CHEBI:57287"/>
        <dbReference type="ChEBI" id="CHEBI:58342"/>
        <dbReference type="ChEBI" id="CHEBI:64615"/>
        <dbReference type="EC" id="2.3.1.20"/>
    </reaction>
</comment>
<evidence type="ECO:0000256" key="2">
    <source>
        <dbReference type="ARBA" id="ARBA00005189"/>
    </source>
</evidence>
<evidence type="ECO:0000313" key="11">
    <source>
        <dbReference type="Proteomes" id="UP000708208"/>
    </source>
</evidence>
<evidence type="ECO:0008006" key="12">
    <source>
        <dbReference type="Google" id="ProtNLM"/>
    </source>
</evidence>
<comment type="pathway">
    <text evidence="1">Glycerolipid metabolism; triacylglycerol biosynthesis.</text>
</comment>
<gene>
    <name evidence="10" type="ORF">AFUS01_LOCUS9933</name>
</gene>